<feature type="transmembrane region" description="Helical" evidence="9">
    <location>
        <begin position="49"/>
        <end position="65"/>
    </location>
</feature>
<gene>
    <name evidence="11" type="ORF">DFR47_102286</name>
</gene>
<evidence type="ECO:0000256" key="6">
    <source>
        <dbReference type="ARBA" id="ARBA00022777"/>
    </source>
</evidence>
<dbReference type="InterPro" id="IPR003661">
    <property type="entry name" value="HisK_dim/P_dom"/>
</dbReference>
<dbReference type="SMART" id="SM00388">
    <property type="entry name" value="HisKA"/>
    <property type="match status" value="1"/>
</dbReference>
<keyword evidence="3" id="KW-0597">Phosphoprotein</keyword>
<dbReference type="EMBL" id="QNRH01000002">
    <property type="protein sequence ID" value="RBO97502.1"/>
    <property type="molecule type" value="Genomic_DNA"/>
</dbReference>
<dbReference type="SUPFAM" id="SSF55874">
    <property type="entry name" value="ATPase domain of HSP90 chaperone/DNA topoisomerase II/histidine kinase"/>
    <property type="match status" value="1"/>
</dbReference>
<evidence type="ECO:0000256" key="1">
    <source>
        <dbReference type="ARBA" id="ARBA00000085"/>
    </source>
</evidence>
<organism evidence="11 12">
    <name type="scientific">Pseudochrobactrum asaccharolyticum</name>
    <dbReference type="NCBI Taxonomy" id="354351"/>
    <lineage>
        <taxon>Bacteria</taxon>
        <taxon>Pseudomonadati</taxon>
        <taxon>Pseudomonadota</taxon>
        <taxon>Alphaproteobacteria</taxon>
        <taxon>Hyphomicrobiales</taxon>
        <taxon>Brucellaceae</taxon>
        <taxon>Pseudochrobactrum</taxon>
    </lineage>
</organism>
<evidence type="ECO:0000313" key="12">
    <source>
        <dbReference type="Proteomes" id="UP000252893"/>
    </source>
</evidence>
<reference evidence="11 12" key="1">
    <citation type="submission" date="2018-06" db="EMBL/GenBank/DDBJ databases">
        <title>Genomic Encyclopedia of Type Strains, Phase IV (KMG-IV): sequencing the most valuable type-strain genomes for metagenomic binning, comparative biology and taxonomic classification.</title>
        <authorList>
            <person name="Goeker M."/>
        </authorList>
    </citation>
    <scope>NUCLEOTIDE SEQUENCE [LARGE SCALE GENOMIC DNA]</scope>
    <source>
        <strain evidence="11 12">DSM 25619</strain>
    </source>
</reference>
<feature type="transmembrane region" description="Helical" evidence="9">
    <location>
        <begin position="72"/>
        <end position="93"/>
    </location>
</feature>
<dbReference type="AlphaFoldDB" id="A0A366E5B4"/>
<name>A0A366E5B4_9HYPH</name>
<dbReference type="InterPro" id="IPR036097">
    <property type="entry name" value="HisK_dim/P_sf"/>
</dbReference>
<sequence>MQTDKQPFGDRIKSALSVPMMLEGASFWQLLAGLALIIAIFIADTVTDLEIAAAVFYVAVVLLAVRLLQPKAVIATALLCVLMTIVSYFLTLSGSPESGVVNGFISVAAIAVTTWLALQIRNAQQAAEEARKQMAQMARVMTLGELTASIAHEVNQPLAAVTTSAAACTRWLATEPPNIEKARQAAERISKDATRAAEVVGRVRALVQRQPAAREDIRMNNLILDVLALVRGDLERWRVSIRLDLDEALPVIQGDRIEIEQVLLNLFSNAVEAVRDSKRVEPREIMILSRGEPDGSVRVAVSDTGEGVPAERLKTMFDAFYTTKSGGIGIGLAISRSIIEAHQGAIRAYPRHPHGLVVEFTLNGSGTKA</sequence>
<comment type="catalytic activity">
    <reaction evidence="1">
        <text>ATP + protein L-histidine = ADP + protein N-phospho-L-histidine.</text>
        <dbReference type="EC" id="2.7.13.3"/>
    </reaction>
</comment>
<keyword evidence="8" id="KW-0902">Two-component regulatory system</keyword>
<dbReference type="Pfam" id="PF02518">
    <property type="entry name" value="HATPase_c"/>
    <property type="match status" value="1"/>
</dbReference>
<keyword evidence="7" id="KW-0067">ATP-binding</keyword>
<evidence type="ECO:0000259" key="10">
    <source>
        <dbReference type="PROSITE" id="PS50109"/>
    </source>
</evidence>
<keyword evidence="9" id="KW-1133">Transmembrane helix</keyword>
<evidence type="ECO:0000256" key="7">
    <source>
        <dbReference type="ARBA" id="ARBA00022840"/>
    </source>
</evidence>
<keyword evidence="5" id="KW-0547">Nucleotide-binding</keyword>
<keyword evidence="9" id="KW-0472">Membrane</keyword>
<dbReference type="Pfam" id="PF00512">
    <property type="entry name" value="HisKA"/>
    <property type="match status" value="1"/>
</dbReference>
<accession>A0A366E5B4</accession>
<feature type="domain" description="Histidine kinase" evidence="10">
    <location>
        <begin position="149"/>
        <end position="366"/>
    </location>
</feature>
<dbReference type="InterPro" id="IPR003594">
    <property type="entry name" value="HATPase_dom"/>
</dbReference>
<dbReference type="SMART" id="SM00387">
    <property type="entry name" value="HATPase_c"/>
    <property type="match status" value="1"/>
</dbReference>
<keyword evidence="4" id="KW-0808">Transferase</keyword>
<dbReference type="PRINTS" id="PR00344">
    <property type="entry name" value="BCTRLSENSOR"/>
</dbReference>
<dbReference type="PANTHER" id="PTHR43065:SF10">
    <property type="entry name" value="PEROXIDE STRESS-ACTIVATED HISTIDINE KINASE MAK3"/>
    <property type="match status" value="1"/>
</dbReference>
<dbReference type="Proteomes" id="UP000252893">
    <property type="component" value="Unassembled WGS sequence"/>
</dbReference>
<feature type="transmembrane region" description="Helical" evidence="9">
    <location>
        <begin position="21"/>
        <end position="43"/>
    </location>
</feature>
<keyword evidence="9" id="KW-0812">Transmembrane</keyword>
<feature type="transmembrane region" description="Helical" evidence="9">
    <location>
        <begin position="99"/>
        <end position="118"/>
    </location>
</feature>
<dbReference type="EC" id="2.7.13.3" evidence="2"/>
<dbReference type="FunFam" id="1.10.287.130:FF:000055">
    <property type="entry name" value="Two-component sensor histidine kinase"/>
    <property type="match status" value="1"/>
</dbReference>
<evidence type="ECO:0000256" key="9">
    <source>
        <dbReference type="SAM" id="Phobius"/>
    </source>
</evidence>
<dbReference type="InterPro" id="IPR036890">
    <property type="entry name" value="HATPase_C_sf"/>
</dbReference>
<dbReference type="PROSITE" id="PS50109">
    <property type="entry name" value="HIS_KIN"/>
    <property type="match status" value="1"/>
</dbReference>
<proteinExistence type="predicted"/>
<comment type="caution">
    <text evidence="11">The sequence shown here is derived from an EMBL/GenBank/DDBJ whole genome shotgun (WGS) entry which is preliminary data.</text>
</comment>
<evidence type="ECO:0000256" key="2">
    <source>
        <dbReference type="ARBA" id="ARBA00012438"/>
    </source>
</evidence>
<keyword evidence="12" id="KW-1185">Reference proteome</keyword>
<dbReference type="InterPro" id="IPR004358">
    <property type="entry name" value="Sig_transdc_His_kin-like_C"/>
</dbReference>
<dbReference type="GO" id="GO:0000155">
    <property type="term" value="F:phosphorelay sensor kinase activity"/>
    <property type="evidence" value="ECO:0007669"/>
    <property type="project" value="InterPro"/>
</dbReference>
<evidence type="ECO:0000313" key="11">
    <source>
        <dbReference type="EMBL" id="RBO97502.1"/>
    </source>
</evidence>
<dbReference type="InterPro" id="IPR005467">
    <property type="entry name" value="His_kinase_dom"/>
</dbReference>
<dbReference type="PANTHER" id="PTHR43065">
    <property type="entry name" value="SENSOR HISTIDINE KINASE"/>
    <property type="match status" value="1"/>
</dbReference>
<dbReference type="Gene3D" id="3.30.565.10">
    <property type="entry name" value="Histidine kinase-like ATPase, C-terminal domain"/>
    <property type="match status" value="1"/>
</dbReference>
<dbReference type="SUPFAM" id="SSF47384">
    <property type="entry name" value="Homodimeric domain of signal transducing histidine kinase"/>
    <property type="match status" value="1"/>
</dbReference>
<protein>
    <recommendedName>
        <fullName evidence="2">histidine kinase</fullName>
        <ecNumber evidence="2">2.7.13.3</ecNumber>
    </recommendedName>
</protein>
<dbReference type="Gene3D" id="1.10.287.130">
    <property type="match status" value="1"/>
</dbReference>
<dbReference type="RefSeq" id="WP_245416468.1">
    <property type="nucleotide sequence ID" value="NZ_JBHEEG010000002.1"/>
</dbReference>
<evidence type="ECO:0000256" key="3">
    <source>
        <dbReference type="ARBA" id="ARBA00022553"/>
    </source>
</evidence>
<evidence type="ECO:0000256" key="8">
    <source>
        <dbReference type="ARBA" id="ARBA00023012"/>
    </source>
</evidence>
<dbReference type="GO" id="GO:0005524">
    <property type="term" value="F:ATP binding"/>
    <property type="evidence" value="ECO:0007669"/>
    <property type="project" value="UniProtKB-KW"/>
</dbReference>
<evidence type="ECO:0000256" key="4">
    <source>
        <dbReference type="ARBA" id="ARBA00022679"/>
    </source>
</evidence>
<dbReference type="CDD" id="cd00082">
    <property type="entry name" value="HisKA"/>
    <property type="match status" value="1"/>
</dbReference>
<evidence type="ECO:0000256" key="5">
    <source>
        <dbReference type="ARBA" id="ARBA00022741"/>
    </source>
</evidence>
<keyword evidence="6" id="KW-0418">Kinase</keyword>